<evidence type="ECO:0000313" key="8">
    <source>
        <dbReference type="Proteomes" id="UP000608890"/>
    </source>
</evidence>
<dbReference type="AlphaFoldDB" id="A0A917TZZ8"/>
<evidence type="ECO:0000256" key="1">
    <source>
        <dbReference type="ARBA" id="ARBA00005877"/>
    </source>
</evidence>
<dbReference type="GO" id="GO:0006572">
    <property type="term" value="P:L-tyrosine catabolic process"/>
    <property type="evidence" value="ECO:0007669"/>
    <property type="project" value="TreeGrafter"/>
</dbReference>
<dbReference type="CDD" id="cd08342">
    <property type="entry name" value="HPPD_N_like"/>
    <property type="match status" value="1"/>
</dbReference>
<accession>A0A917TZZ8</accession>
<dbReference type="PIRSF" id="PIRSF009283">
    <property type="entry name" value="HPP_dOase"/>
    <property type="match status" value="1"/>
</dbReference>
<keyword evidence="7" id="KW-0560">Oxidoreductase</keyword>
<dbReference type="SUPFAM" id="SSF54593">
    <property type="entry name" value="Glyoxalase/Bleomycin resistance protein/Dihydroxybiphenyl dioxygenase"/>
    <property type="match status" value="1"/>
</dbReference>
<feature type="domain" description="VOC" evidence="6">
    <location>
        <begin position="8"/>
        <end position="130"/>
    </location>
</feature>
<protein>
    <submittedName>
        <fullName evidence="7">4-hydroxyphenylpyruvate dioxygenase</fullName>
    </submittedName>
</protein>
<dbReference type="PROSITE" id="PS51819">
    <property type="entry name" value="VOC"/>
    <property type="match status" value="2"/>
</dbReference>
<keyword evidence="7" id="KW-0223">Dioxygenase</keyword>
<dbReference type="InterPro" id="IPR029068">
    <property type="entry name" value="Glyas_Bleomycin-R_OHBP_Dase"/>
</dbReference>
<organism evidence="7 8">
    <name type="scientific">Micromonospora sonchi</name>
    <dbReference type="NCBI Taxonomy" id="1763543"/>
    <lineage>
        <taxon>Bacteria</taxon>
        <taxon>Bacillati</taxon>
        <taxon>Actinomycetota</taxon>
        <taxon>Actinomycetes</taxon>
        <taxon>Micromonosporales</taxon>
        <taxon>Micromonosporaceae</taxon>
        <taxon>Micromonospora</taxon>
    </lineage>
</organism>
<dbReference type="Pfam" id="PF00903">
    <property type="entry name" value="Glyoxalase"/>
    <property type="match status" value="1"/>
</dbReference>
<dbReference type="PANTHER" id="PTHR11959">
    <property type="entry name" value="4-HYDROXYPHENYLPYRUVATE DIOXYGENASE"/>
    <property type="match status" value="1"/>
</dbReference>
<feature type="domain" description="VOC" evidence="6">
    <location>
        <begin position="156"/>
        <end position="307"/>
    </location>
</feature>
<keyword evidence="3" id="KW-0677">Repeat</keyword>
<dbReference type="PANTHER" id="PTHR11959:SF1">
    <property type="entry name" value="4-HYDROXYPHENYLPYRUVATE DIOXYGENASE"/>
    <property type="match status" value="1"/>
</dbReference>
<comment type="cofactor">
    <cofactor evidence="5">
        <name>Fe cation</name>
        <dbReference type="ChEBI" id="CHEBI:24875"/>
    </cofactor>
    <text evidence="5">Binds 1 Fe cation per subunit.</text>
</comment>
<evidence type="ECO:0000313" key="7">
    <source>
        <dbReference type="EMBL" id="GGM47375.1"/>
    </source>
</evidence>
<dbReference type="InterPro" id="IPR005956">
    <property type="entry name" value="4OHPhenylPyrv_dOase"/>
</dbReference>
<dbReference type="InterPro" id="IPR041736">
    <property type="entry name" value="4OHPhenylPyrv_dOase_N"/>
</dbReference>
<keyword evidence="4 5" id="KW-0408">Iron</keyword>
<dbReference type="EMBL" id="BMNB01000015">
    <property type="protein sequence ID" value="GGM47375.1"/>
    <property type="molecule type" value="Genomic_DNA"/>
</dbReference>
<sequence length="350" mass="37817">MSSFQNLTVDHVRFYTPDIDSMINEFRGYGFGVSAEYDCPGTEYSILLGSGTVRLVLTRPDASDHPGSMYVSQHGFGVADIALETPDAAAAFFEAVRRGARPVVEPVATHGVVTASIAAFGDVLHTFVQRVAGADEFLPGFTPAVGEAAGGIGLRSVDHFAICVEPDEFDHVIEFYERVLDFETIFTERIVVGNQAMNSRVVQSRSGAVTFTVITPDTSRDPGQIDTFLKSHGGAGVQHVAFDTDDVVRSVGGMQAAGVEFLRAPGAYYTLMRKRLEPAGYSVADLRALNVLADEDHDGQLYQIFTRSTHPRGTLFFEVIERVGATTFGSGNIKSLYEAVEVEQKTSGLA</sequence>
<name>A0A917TZZ8_9ACTN</name>
<dbReference type="InterPro" id="IPR004360">
    <property type="entry name" value="Glyas_Fos-R_dOase_dom"/>
</dbReference>
<evidence type="ECO:0000256" key="2">
    <source>
        <dbReference type="ARBA" id="ARBA00022723"/>
    </source>
</evidence>
<evidence type="ECO:0000256" key="4">
    <source>
        <dbReference type="ARBA" id="ARBA00023004"/>
    </source>
</evidence>
<dbReference type="Gene3D" id="3.10.180.10">
    <property type="entry name" value="2,3-Dihydroxybiphenyl 1,2-Dioxygenase, domain 1"/>
    <property type="match status" value="2"/>
</dbReference>
<dbReference type="GO" id="GO:0003868">
    <property type="term" value="F:4-hydroxyphenylpyruvate dioxygenase activity"/>
    <property type="evidence" value="ECO:0007669"/>
    <property type="project" value="InterPro"/>
</dbReference>
<dbReference type="Proteomes" id="UP000608890">
    <property type="component" value="Unassembled WGS sequence"/>
</dbReference>
<comment type="similarity">
    <text evidence="1">Belongs to the 4HPPD family.</text>
</comment>
<keyword evidence="8" id="KW-1185">Reference proteome</keyword>
<proteinExistence type="inferred from homology"/>
<reference evidence="7" key="2">
    <citation type="submission" date="2020-09" db="EMBL/GenBank/DDBJ databases">
        <authorList>
            <person name="Sun Q."/>
            <person name="Zhou Y."/>
        </authorList>
    </citation>
    <scope>NUCLEOTIDE SEQUENCE</scope>
    <source>
        <strain evidence="7">CGMCC 4.7312</strain>
    </source>
</reference>
<feature type="binding site" evidence="5">
    <location>
        <position position="239"/>
    </location>
    <ligand>
        <name>Fe cation</name>
        <dbReference type="ChEBI" id="CHEBI:24875"/>
    </ligand>
</feature>
<feature type="binding site" evidence="5">
    <location>
        <position position="318"/>
    </location>
    <ligand>
        <name>Fe cation</name>
        <dbReference type="ChEBI" id="CHEBI:24875"/>
    </ligand>
</feature>
<reference evidence="7" key="1">
    <citation type="journal article" date="2014" name="Int. J. Syst. Evol. Microbiol.">
        <title>Complete genome sequence of Corynebacterium casei LMG S-19264T (=DSM 44701T), isolated from a smear-ripened cheese.</title>
        <authorList>
            <consortium name="US DOE Joint Genome Institute (JGI-PGF)"/>
            <person name="Walter F."/>
            <person name="Albersmeier A."/>
            <person name="Kalinowski J."/>
            <person name="Ruckert C."/>
        </authorList>
    </citation>
    <scope>NUCLEOTIDE SEQUENCE</scope>
    <source>
        <strain evidence="7">CGMCC 4.7312</strain>
    </source>
</reference>
<comment type="caution">
    <text evidence="7">The sequence shown here is derived from an EMBL/GenBank/DDBJ whole genome shotgun (WGS) entry which is preliminary data.</text>
</comment>
<dbReference type="InterPro" id="IPR041735">
    <property type="entry name" value="4OHPhenylPyrv_dOase_C"/>
</dbReference>
<feature type="binding site" evidence="5">
    <location>
        <position position="159"/>
    </location>
    <ligand>
        <name>Fe cation</name>
        <dbReference type="ChEBI" id="CHEBI:24875"/>
    </ligand>
</feature>
<dbReference type="GO" id="GO:0046872">
    <property type="term" value="F:metal ion binding"/>
    <property type="evidence" value="ECO:0007669"/>
    <property type="project" value="UniProtKB-KW"/>
</dbReference>
<dbReference type="CDD" id="cd07250">
    <property type="entry name" value="HPPD_C_like"/>
    <property type="match status" value="1"/>
</dbReference>
<dbReference type="RefSeq" id="WP_189045637.1">
    <property type="nucleotide sequence ID" value="NZ_BMNB01000015.1"/>
</dbReference>
<gene>
    <name evidence="7" type="ORF">GCM10011608_35180</name>
</gene>
<keyword evidence="2 5" id="KW-0479">Metal-binding</keyword>
<evidence type="ECO:0000259" key="6">
    <source>
        <dbReference type="PROSITE" id="PS51819"/>
    </source>
</evidence>
<evidence type="ECO:0000256" key="5">
    <source>
        <dbReference type="PIRSR" id="PIRSR009283-1"/>
    </source>
</evidence>
<evidence type="ECO:0000256" key="3">
    <source>
        <dbReference type="ARBA" id="ARBA00022737"/>
    </source>
</evidence>
<dbReference type="NCBIfam" id="TIGR01263">
    <property type="entry name" value="4HPPD"/>
    <property type="match status" value="1"/>
</dbReference>
<dbReference type="InterPro" id="IPR037523">
    <property type="entry name" value="VOC_core"/>
</dbReference>